<feature type="signal peptide" evidence="2">
    <location>
        <begin position="1"/>
        <end position="20"/>
    </location>
</feature>
<dbReference type="PANTHER" id="PTHR45642">
    <property type="entry name" value="GDSL ESTERASE/LIPASE EXL3"/>
    <property type="match status" value="1"/>
</dbReference>
<dbReference type="Gene3D" id="3.40.50.1110">
    <property type="entry name" value="SGNH hydrolase"/>
    <property type="match status" value="1"/>
</dbReference>
<dbReference type="Pfam" id="PF00657">
    <property type="entry name" value="Lipase_GDSL"/>
    <property type="match status" value="1"/>
</dbReference>
<dbReference type="InterPro" id="IPR035669">
    <property type="entry name" value="SGNH_plant_lipase-like"/>
</dbReference>
<evidence type="ECO:0000313" key="4">
    <source>
        <dbReference type="Proteomes" id="UP001202328"/>
    </source>
</evidence>
<name>A0AAD4SPG2_9MAGN</name>
<dbReference type="SUPFAM" id="SSF52266">
    <property type="entry name" value="SGNH hydrolase"/>
    <property type="match status" value="1"/>
</dbReference>
<dbReference type="GO" id="GO:0016788">
    <property type="term" value="F:hydrolase activity, acting on ester bonds"/>
    <property type="evidence" value="ECO:0007669"/>
    <property type="project" value="InterPro"/>
</dbReference>
<dbReference type="AlphaFoldDB" id="A0AAD4SPG2"/>
<accession>A0AAD4SPG2</accession>
<dbReference type="FunFam" id="3.40.50.1110:FF:000003">
    <property type="entry name" value="GDSL esterase/lipase APG"/>
    <property type="match status" value="1"/>
</dbReference>
<evidence type="ECO:0000313" key="3">
    <source>
        <dbReference type="EMBL" id="KAI3917313.1"/>
    </source>
</evidence>
<reference evidence="3" key="1">
    <citation type="submission" date="2022-04" db="EMBL/GenBank/DDBJ databases">
        <title>A functionally conserved STORR gene fusion in Papaver species that diverged 16.8 million years ago.</title>
        <authorList>
            <person name="Catania T."/>
        </authorList>
    </citation>
    <scope>NUCLEOTIDE SEQUENCE</scope>
    <source>
        <strain evidence="3">S-188037</strain>
    </source>
</reference>
<comment type="similarity">
    <text evidence="1">Belongs to the 'GDSL' lipolytic enzyme family.</text>
</comment>
<sequence>MNPILIFFSLILVSGKTCHASNKPMYPAILVFGDSTVDTGNNNFIPTLTQSNHYPYGQDLPNGIATGRFSNGKLVPDMLASLFGIKEFVPPYLDPSLSDDDLRTGVSFASAGSGFDEFTTAFSGVIPVAMQVTYFKEYIERLRNAVGDEEANKIISGAFVLISAGSNDIVFNFYDSPSRRFQFDITGYHDFLLTKQEHLIKELYDLGCRTFTTSGLGPLGCGPIQITMEGSEGRKCLENQNVETQMYNAKLKNLTRKIQTTLPGSNVTYVNTYDGMIDMIQNPQKYGFVETNRGCCGSGLVETGPLCNAFTPVCSNPSEYLFWDAVHPTEAVYKFAAEAIHNQLHV</sequence>
<dbReference type="PANTHER" id="PTHR45642:SF30">
    <property type="entry name" value="SGNH HYDROLASE-TYPE ESTERASE DOMAIN-CONTAINING PROTEIN"/>
    <property type="match status" value="1"/>
</dbReference>
<dbReference type="Proteomes" id="UP001202328">
    <property type="component" value="Unassembled WGS sequence"/>
</dbReference>
<dbReference type="CDD" id="cd01837">
    <property type="entry name" value="SGNH_plant_lipase_like"/>
    <property type="match status" value="1"/>
</dbReference>
<dbReference type="InterPro" id="IPR001087">
    <property type="entry name" value="GDSL"/>
</dbReference>
<protein>
    <recommendedName>
        <fullName evidence="5">GDSL esterase/lipase</fullName>
    </recommendedName>
</protein>
<keyword evidence="4" id="KW-1185">Reference proteome</keyword>
<dbReference type="EMBL" id="JAJJMB010008995">
    <property type="protein sequence ID" value="KAI3917313.1"/>
    <property type="molecule type" value="Genomic_DNA"/>
</dbReference>
<organism evidence="3 4">
    <name type="scientific">Papaver atlanticum</name>
    <dbReference type="NCBI Taxonomy" id="357466"/>
    <lineage>
        <taxon>Eukaryota</taxon>
        <taxon>Viridiplantae</taxon>
        <taxon>Streptophyta</taxon>
        <taxon>Embryophyta</taxon>
        <taxon>Tracheophyta</taxon>
        <taxon>Spermatophyta</taxon>
        <taxon>Magnoliopsida</taxon>
        <taxon>Ranunculales</taxon>
        <taxon>Papaveraceae</taxon>
        <taxon>Papaveroideae</taxon>
        <taxon>Papaver</taxon>
    </lineage>
</organism>
<dbReference type="InterPro" id="IPR050592">
    <property type="entry name" value="GDSL_lipolytic_enzyme"/>
</dbReference>
<dbReference type="InterPro" id="IPR036514">
    <property type="entry name" value="SGNH_hydro_sf"/>
</dbReference>
<gene>
    <name evidence="3" type="ORF">MKW98_027232</name>
</gene>
<evidence type="ECO:0000256" key="1">
    <source>
        <dbReference type="ARBA" id="ARBA00008668"/>
    </source>
</evidence>
<proteinExistence type="inferred from homology"/>
<evidence type="ECO:0000256" key="2">
    <source>
        <dbReference type="SAM" id="SignalP"/>
    </source>
</evidence>
<feature type="chain" id="PRO_5042044676" description="GDSL esterase/lipase" evidence="2">
    <location>
        <begin position="21"/>
        <end position="346"/>
    </location>
</feature>
<comment type="caution">
    <text evidence="3">The sequence shown here is derived from an EMBL/GenBank/DDBJ whole genome shotgun (WGS) entry which is preliminary data.</text>
</comment>
<keyword evidence="2" id="KW-0732">Signal</keyword>
<evidence type="ECO:0008006" key="5">
    <source>
        <dbReference type="Google" id="ProtNLM"/>
    </source>
</evidence>